<evidence type="ECO:0000259" key="1">
    <source>
        <dbReference type="Pfam" id="PF02486"/>
    </source>
</evidence>
<dbReference type="AlphaFoldDB" id="A0A098PVL3"/>
<gene>
    <name evidence="2" type="ORF">GW15_0219580</name>
</gene>
<comment type="caution">
    <text evidence="2">The sequence shown here is derived from an EMBL/GenBank/DDBJ whole genome shotgun (WGS) entry which is preliminary data.</text>
</comment>
<protein>
    <submittedName>
        <fullName evidence="2">Replication protein</fullName>
    </submittedName>
</protein>
<evidence type="ECO:0000313" key="2">
    <source>
        <dbReference type="EMBL" id="KGE50653.1"/>
    </source>
</evidence>
<sequence>MADGSLAVSGLPSSNRGVSEFRNSDGTLTVIIDWFSASVDLFAVLRQVGYLDRDDAEEVRQWSDACAENALVIALNLFTFFFAGLGMELDKQVGPGSFYTWRVRVLDREGKHVGIIEFGGEECRRKDGTYTARIELTGTGCAMVSAARCGHAKRWLELRAKLESCAGRLTRVDTAADDLLGKYPLKLAQTWYADGEFDNRGQRPKAQLIDDYDSGDGKTLYVGTKKSEKQLRVYEKGREQGDKESPWVRYEAQFKASNRKDLSLDILRDPAGYLLGAYPVLNFLNCVALRMDITKAAVAATWKSARRHLKRQYGATLNFVARQCKTPEALHAVIHTCTSNKLPTWATGQAAELWPEIAGINQIIEGVTP</sequence>
<accession>A0A098PVL3</accession>
<dbReference type="InterPro" id="IPR003491">
    <property type="entry name" value="REP-like_C"/>
</dbReference>
<dbReference type="eggNOG" id="COG2946">
    <property type="taxonomic scope" value="Bacteria"/>
</dbReference>
<name>A0A098PVL3_9XANT</name>
<feature type="domain" description="Replication initiation protein-like C-terminal" evidence="1">
    <location>
        <begin position="168"/>
        <end position="262"/>
    </location>
</feature>
<reference evidence="2 3" key="1">
    <citation type="submission" date="2014-09" db="EMBL/GenBank/DDBJ databases">
        <title>A draft genome sequence for Xanthomonas axonopodis pv. vasculorum NCPPB 900.</title>
        <authorList>
            <person name="Harrison J."/>
            <person name="Studholme D.J."/>
        </authorList>
    </citation>
    <scope>NUCLEOTIDE SEQUENCE [LARGE SCALE GENOMIC DNA]</scope>
    <source>
        <strain evidence="2 3">NCPPB 900</strain>
    </source>
</reference>
<dbReference type="EMBL" id="JPHD02000122">
    <property type="protein sequence ID" value="KGE50653.1"/>
    <property type="molecule type" value="Genomic_DNA"/>
</dbReference>
<evidence type="ECO:0000313" key="3">
    <source>
        <dbReference type="Proteomes" id="UP000028012"/>
    </source>
</evidence>
<dbReference type="HOGENOM" id="CLU_747849_0_0_6"/>
<proteinExistence type="predicted"/>
<dbReference type="STRING" id="325777.GW15_0219580"/>
<dbReference type="Proteomes" id="UP000028012">
    <property type="component" value="Unassembled WGS sequence"/>
</dbReference>
<organism evidence="2 3">
    <name type="scientific">Xanthomonas axonopodis pv. vasculorum</name>
    <dbReference type="NCBI Taxonomy" id="325777"/>
    <lineage>
        <taxon>Bacteria</taxon>
        <taxon>Pseudomonadati</taxon>
        <taxon>Pseudomonadota</taxon>
        <taxon>Gammaproteobacteria</taxon>
        <taxon>Lysobacterales</taxon>
        <taxon>Lysobacteraceae</taxon>
        <taxon>Xanthomonas</taxon>
    </lineage>
</organism>
<dbReference type="RefSeq" id="WP_042824242.1">
    <property type="nucleotide sequence ID" value="NZ_CP150835.1"/>
</dbReference>
<dbReference type="Pfam" id="PF02486">
    <property type="entry name" value="Rep_trans"/>
    <property type="match status" value="1"/>
</dbReference>